<accession>A0AAW1PQ69</accession>
<comment type="caution">
    <text evidence="2">The sequence shown here is derived from an EMBL/GenBank/DDBJ whole genome shotgun (WGS) entry which is preliminary data.</text>
</comment>
<keyword evidence="3" id="KW-1185">Reference proteome</keyword>
<gene>
    <name evidence="2" type="ORF">WJX73_001502</name>
</gene>
<sequence>MSDSTLRYDKGCCSLLQTLRLHPTVSVKRRRISRGQAQAHLPETGQLKRASTQARASATETALPHAVEYDLADGFEGLLPEDSPSVWLCDSATGNTRAAWQSCSATVFD</sequence>
<protein>
    <submittedName>
        <fullName evidence="2">Uncharacterized protein</fullName>
    </submittedName>
</protein>
<organism evidence="2 3">
    <name type="scientific">Symbiochloris irregularis</name>
    <dbReference type="NCBI Taxonomy" id="706552"/>
    <lineage>
        <taxon>Eukaryota</taxon>
        <taxon>Viridiplantae</taxon>
        <taxon>Chlorophyta</taxon>
        <taxon>core chlorophytes</taxon>
        <taxon>Trebouxiophyceae</taxon>
        <taxon>Trebouxiales</taxon>
        <taxon>Trebouxiaceae</taxon>
        <taxon>Symbiochloris</taxon>
    </lineage>
</organism>
<feature type="region of interest" description="Disordered" evidence="1">
    <location>
        <begin position="34"/>
        <end position="59"/>
    </location>
</feature>
<evidence type="ECO:0000256" key="1">
    <source>
        <dbReference type="SAM" id="MobiDB-lite"/>
    </source>
</evidence>
<evidence type="ECO:0000313" key="3">
    <source>
        <dbReference type="Proteomes" id="UP001465755"/>
    </source>
</evidence>
<evidence type="ECO:0000313" key="2">
    <source>
        <dbReference type="EMBL" id="KAK9810575.1"/>
    </source>
</evidence>
<reference evidence="2 3" key="1">
    <citation type="journal article" date="2024" name="Nat. Commun.">
        <title>Phylogenomics reveals the evolutionary origins of lichenization in chlorophyte algae.</title>
        <authorList>
            <person name="Puginier C."/>
            <person name="Libourel C."/>
            <person name="Otte J."/>
            <person name="Skaloud P."/>
            <person name="Haon M."/>
            <person name="Grisel S."/>
            <person name="Petersen M."/>
            <person name="Berrin J.G."/>
            <person name="Delaux P.M."/>
            <person name="Dal Grande F."/>
            <person name="Keller J."/>
        </authorList>
    </citation>
    <scope>NUCLEOTIDE SEQUENCE [LARGE SCALE GENOMIC DNA]</scope>
    <source>
        <strain evidence="2 3">SAG 2036</strain>
    </source>
</reference>
<feature type="compositionally biased region" description="Polar residues" evidence="1">
    <location>
        <begin position="49"/>
        <end position="59"/>
    </location>
</feature>
<dbReference type="EMBL" id="JALJOQ010000015">
    <property type="protein sequence ID" value="KAK9810575.1"/>
    <property type="molecule type" value="Genomic_DNA"/>
</dbReference>
<dbReference type="Proteomes" id="UP001465755">
    <property type="component" value="Unassembled WGS sequence"/>
</dbReference>
<proteinExistence type="predicted"/>
<dbReference type="AlphaFoldDB" id="A0AAW1PQ69"/>
<name>A0AAW1PQ69_9CHLO</name>